<dbReference type="AlphaFoldDB" id="A0A9D2PT83"/>
<comment type="caution">
    <text evidence="2">The sequence shown here is derived from an EMBL/GenBank/DDBJ whole genome shotgun (WGS) entry which is preliminary data.</text>
</comment>
<feature type="compositionally biased region" description="Polar residues" evidence="1">
    <location>
        <begin position="72"/>
        <end position="81"/>
    </location>
</feature>
<feature type="region of interest" description="Disordered" evidence="1">
    <location>
        <begin position="53"/>
        <end position="81"/>
    </location>
</feature>
<name>A0A9D2PT83_9FIRM</name>
<dbReference type="Pfam" id="PF11007">
    <property type="entry name" value="CotJA"/>
    <property type="match status" value="1"/>
</dbReference>
<protein>
    <submittedName>
        <fullName evidence="2">Spore coat associated protein CotJA</fullName>
    </submittedName>
</protein>
<evidence type="ECO:0000313" key="3">
    <source>
        <dbReference type="Proteomes" id="UP000823863"/>
    </source>
</evidence>
<organism evidence="2 3">
    <name type="scientific">Candidatus Enterocloster excrementigallinarum</name>
    <dbReference type="NCBI Taxonomy" id="2838558"/>
    <lineage>
        <taxon>Bacteria</taxon>
        <taxon>Bacillati</taxon>
        <taxon>Bacillota</taxon>
        <taxon>Clostridia</taxon>
        <taxon>Lachnospirales</taxon>
        <taxon>Lachnospiraceae</taxon>
        <taxon>Enterocloster</taxon>
    </lineage>
</organism>
<proteinExistence type="predicted"/>
<dbReference type="InterPro" id="IPR020256">
    <property type="entry name" value="Spore_coat_CotJA"/>
</dbReference>
<gene>
    <name evidence="2" type="ORF">H9931_08225</name>
</gene>
<accession>A0A9D2PT83</accession>
<dbReference type="Proteomes" id="UP000823863">
    <property type="component" value="Unassembled WGS sequence"/>
</dbReference>
<reference evidence="2" key="1">
    <citation type="journal article" date="2021" name="PeerJ">
        <title>Extensive microbial diversity within the chicken gut microbiome revealed by metagenomics and culture.</title>
        <authorList>
            <person name="Gilroy R."/>
            <person name="Ravi A."/>
            <person name="Getino M."/>
            <person name="Pursley I."/>
            <person name="Horton D.L."/>
            <person name="Alikhan N.F."/>
            <person name="Baker D."/>
            <person name="Gharbi K."/>
            <person name="Hall N."/>
            <person name="Watson M."/>
            <person name="Adriaenssens E.M."/>
            <person name="Foster-Nyarko E."/>
            <person name="Jarju S."/>
            <person name="Secka A."/>
            <person name="Antonio M."/>
            <person name="Oren A."/>
            <person name="Chaudhuri R.R."/>
            <person name="La Ragione R."/>
            <person name="Hildebrand F."/>
            <person name="Pallen M.J."/>
        </authorList>
    </citation>
    <scope>NUCLEOTIDE SEQUENCE</scope>
    <source>
        <strain evidence="2">CHK198-12963</strain>
    </source>
</reference>
<evidence type="ECO:0000256" key="1">
    <source>
        <dbReference type="SAM" id="MobiDB-lite"/>
    </source>
</evidence>
<dbReference type="EMBL" id="DWWB01000046">
    <property type="protein sequence ID" value="HJC66689.1"/>
    <property type="molecule type" value="Genomic_DNA"/>
</dbReference>
<sequence>MDSYMDVRSQCCGHRTFRPMDGSSASPFLRGRTRDAAYPYFSLYPMDQMFTSEDSPEASVFPSPAPLPDSMPSWSTGSESCPATDAGVLEQQFPVAMAYVPWQQWQTTYPPERGLIQGTIFPDLDLKFAFGGCSK</sequence>
<reference evidence="2" key="2">
    <citation type="submission" date="2021-04" db="EMBL/GenBank/DDBJ databases">
        <authorList>
            <person name="Gilroy R."/>
        </authorList>
    </citation>
    <scope>NUCLEOTIDE SEQUENCE</scope>
    <source>
        <strain evidence="2">CHK198-12963</strain>
    </source>
</reference>
<evidence type="ECO:0000313" key="2">
    <source>
        <dbReference type="EMBL" id="HJC66689.1"/>
    </source>
</evidence>